<feature type="region of interest" description="Disordered" evidence="1">
    <location>
        <begin position="82"/>
        <end position="103"/>
    </location>
</feature>
<feature type="compositionally biased region" description="Polar residues" evidence="1">
    <location>
        <begin position="84"/>
        <end position="103"/>
    </location>
</feature>
<organism evidence="2 3">
    <name type="scientific">Microthlaspi erraticum</name>
    <dbReference type="NCBI Taxonomy" id="1685480"/>
    <lineage>
        <taxon>Eukaryota</taxon>
        <taxon>Viridiplantae</taxon>
        <taxon>Streptophyta</taxon>
        <taxon>Embryophyta</taxon>
        <taxon>Tracheophyta</taxon>
        <taxon>Spermatophyta</taxon>
        <taxon>Magnoliopsida</taxon>
        <taxon>eudicotyledons</taxon>
        <taxon>Gunneridae</taxon>
        <taxon>Pentapetalae</taxon>
        <taxon>rosids</taxon>
        <taxon>malvids</taxon>
        <taxon>Brassicales</taxon>
        <taxon>Brassicaceae</taxon>
        <taxon>Coluteocarpeae</taxon>
        <taxon>Microthlaspi</taxon>
    </lineage>
</organism>
<sequence>MRQTKLQPPFRLKHTSPLNPRGRVHADSDLRPLATAPDDDCSSLRDSPAAATTHIFPHSRDPSQSQWATLQSPVSQFVIDQLHNKPSPNSASVETPTVSVPLA</sequence>
<name>A0A6D2JMK5_9BRAS</name>
<accession>A0A6D2JMK5</accession>
<comment type="caution">
    <text evidence="2">The sequence shown here is derived from an EMBL/GenBank/DDBJ whole genome shotgun (WGS) entry which is preliminary data.</text>
</comment>
<gene>
    <name evidence="2" type="ORF">MERR_LOCUS27722</name>
</gene>
<feature type="region of interest" description="Disordered" evidence="1">
    <location>
        <begin position="1"/>
        <end position="49"/>
    </location>
</feature>
<evidence type="ECO:0000313" key="2">
    <source>
        <dbReference type="EMBL" id="CAA7040487.1"/>
    </source>
</evidence>
<proteinExistence type="predicted"/>
<dbReference type="AlphaFoldDB" id="A0A6D2JMK5"/>
<keyword evidence="3" id="KW-1185">Reference proteome</keyword>
<evidence type="ECO:0000313" key="3">
    <source>
        <dbReference type="Proteomes" id="UP000467841"/>
    </source>
</evidence>
<evidence type="ECO:0000256" key="1">
    <source>
        <dbReference type="SAM" id="MobiDB-lite"/>
    </source>
</evidence>
<protein>
    <submittedName>
        <fullName evidence="2">Uncharacterized protein</fullName>
    </submittedName>
</protein>
<dbReference type="EMBL" id="CACVBM020001229">
    <property type="protein sequence ID" value="CAA7040487.1"/>
    <property type="molecule type" value="Genomic_DNA"/>
</dbReference>
<dbReference type="Proteomes" id="UP000467841">
    <property type="component" value="Unassembled WGS sequence"/>
</dbReference>
<reference evidence="2" key="1">
    <citation type="submission" date="2020-01" db="EMBL/GenBank/DDBJ databases">
        <authorList>
            <person name="Mishra B."/>
        </authorList>
    </citation>
    <scope>NUCLEOTIDE SEQUENCE [LARGE SCALE GENOMIC DNA]</scope>
</reference>